<dbReference type="EMBL" id="JANIPJ010000011">
    <property type="protein sequence ID" value="MCR2805333.1"/>
    <property type="molecule type" value="Genomic_DNA"/>
</dbReference>
<gene>
    <name evidence="1" type="ORF">NQZ67_15710</name>
</gene>
<reference evidence="1" key="1">
    <citation type="submission" date="2022-08" db="EMBL/GenBank/DDBJ databases">
        <title>The genomic sequence of strain Paenibacillus sp. SCIV0701.</title>
        <authorList>
            <person name="Zhao H."/>
        </authorList>
    </citation>
    <scope>NUCLEOTIDE SEQUENCE</scope>
    <source>
        <strain evidence="1">SCIV0701</strain>
    </source>
</reference>
<protein>
    <submittedName>
        <fullName evidence="1">Uncharacterized protein</fullName>
    </submittedName>
</protein>
<dbReference type="Proteomes" id="UP001141950">
    <property type="component" value="Unassembled WGS sequence"/>
</dbReference>
<dbReference type="AlphaFoldDB" id="A0A9X2MNQ0"/>
<evidence type="ECO:0000313" key="2">
    <source>
        <dbReference type="Proteomes" id="UP001141950"/>
    </source>
</evidence>
<name>A0A9X2MNQ0_9BACL</name>
<dbReference type="RefSeq" id="WP_257447599.1">
    <property type="nucleotide sequence ID" value="NZ_JANIPJ010000011.1"/>
</dbReference>
<organism evidence="1 2">
    <name type="scientific">Paenibacillus soyae</name>
    <dbReference type="NCBI Taxonomy" id="2969249"/>
    <lineage>
        <taxon>Bacteria</taxon>
        <taxon>Bacillati</taxon>
        <taxon>Bacillota</taxon>
        <taxon>Bacilli</taxon>
        <taxon>Bacillales</taxon>
        <taxon>Paenibacillaceae</taxon>
        <taxon>Paenibacillus</taxon>
    </lineage>
</organism>
<comment type="caution">
    <text evidence="1">The sequence shown here is derived from an EMBL/GenBank/DDBJ whole genome shotgun (WGS) entry which is preliminary data.</text>
</comment>
<evidence type="ECO:0000313" key="1">
    <source>
        <dbReference type="EMBL" id="MCR2805333.1"/>
    </source>
</evidence>
<proteinExistence type="predicted"/>
<sequence length="107" mass="11693">MDKRDIVTTIGEIGRKVSAGEAITAEEVDRMAKVAAATGRTEHLVLYTNAKRVHREVPDKPAEPPKPEKVTKEAVEAARLKAVKSGRIEDRVQYASLKRDLAGASDE</sequence>
<accession>A0A9X2MNQ0</accession>
<keyword evidence="2" id="KW-1185">Reference proteome</keyword>